<sequence>MTPGILSDTASKAIFLTVFIWRYTRLAVNIISYNFLYKPSPRRVNPRYTPGDCSVIVPTIDPGNPRFRDCIRSVLSNNPDTVHVVTAGLGRHGHERLNGIKKVTGELQRELSSRARVVVSLIEHPNKRHQVAHAMRKIHTEITVLLDDSVTWGSEFLPSMLAAFEDPDTAFVGTKKRVVRVEDSKTGLARFWSMGWQFLGSIYLERHNFEVRATNAMDGSVFVISGRTSAIRTEIVNTSDFLTYFENERFFFGLLGPLNPDDDNAITRYVLKSRRFPRWKIKWQATEEATIDTVLGVDPERFIKQNLRWTRTTWRSNSCSVFTDRTAWRFPYGLFAIYLHSFVQFSLFADATMLFTVTQTSQYQTSRFPGLLLGCLAGFILLGKIAKLVPYLKRNPADVRFLPFFYFPFAYLHSFLRLWALLTFWDCEWSGRDLKAIDHESDGADEAQHRDGELAIPMDRLVERHPDGLQVASG</sequence>
<dbReference type="InterPro" id="IPR029044">
    <property type="entry name" value="Nucleotide-diphossugar_trans"/>
</dbReference>
<evidence type="ECO:0000256" key="8">
    <source>
        <dbReference type="SAM" id="Phobius"/>
    </source>
</evidence>
<accession>A0AAJ0C7C6</accession>
<dbReference type="SUPFAM" id="SSF53448">
    <property type="entry name" value="Nucleotide-diphospho-sugar transferases"/>
    <property type="match status" value="1"/>
</dbReference>
<name>A0AAJ0C7C6_9PEZI</name>
<dbReference type="Proteomes" id="UP001244011">
    <property type="component" value="Unassembled WGS sequence"/>
</dbReference>
<keyword evidence="7" id="KW-0325">Glycoprotein</keyword>
<evidence type="ECO:0000313" key="10">
    <source>
        <dbReference type="Proteomes" id="UP001244011"/>
    </source>
</evidence>
<keyword evidence="5 8" id="KW-1133">Transmembrane helix</keyword>
<evidence type="ECO:0000256" key="3">
    <source>
        <dbReference type="ARBA" id="ARBA00022679"/>
    </source>
</evidence>
<keyword evidence="2" id="KW-0328">Glycosyltransferase</keyword>
<dbReference type="GO" id="GO:0016020">
    <property type="term" value="C:membrane"/>
    <property type="evidence" value="ECO:0007669"/>
    <property type="project" value="UniProtKB-SubCell"/>
</dbReference>
<gene>
    <name evidence="9" type="ORF">QBC33DRAFT_591882</name>
</gene>
<reference evidence="9" key="1">
    <citation type="submission" date="2023-06" db="EMBL/GenBank/DDBJ databases">
        <title>Genome-scale phylogeny and comparative genomics of the fungal order Sordariales.</title>
        <authorList>
            <consortium name="Lawrence Berkeley National Laboratory"/>
            <person name="Hensen N."/>
            <person name="Bonometti L."/>
            <person name="Westerberg I."/>
            <person name="Brannstrom I.O."/>
            <person name="Guillou S."/>
            <person name="Cros-Aarteil S."/>
            <person name="Calhoun S."/>
            <person name="Haridas S."/>
            <person name="Kuo A."/>
            <person name="Mondo S."/>
            <person name="Pangilinan J."/>
            <person name="Riley R."/>
            <person name="Labutti K."/>
            <person name="Andreopoulos B."/>
            <person name="Lipzen A."/>
            <person name="Chen C."/>
            <person name="Yanf M."/>
            <person name="Daum C."/>
            <person name="Ng V."/>
            <person name="Clum A."/>
            <person name="Steindorff A."/>
            <person name="Ohm R."/>
            <person name="Martin F."/>
            <person name="Silar P."/>
            <person name="Natvig D."/>
            <person name="Lalanne C."/>
            <person name="Gautier V."/>
            <person name="Ament-Velasquez S.L."/>
            <person name="Kruys A."/>
            <person name="Hutchinson M.I."/>
            <person name="Powell A.J."/>
            <person name="Barry K."/>
            <person name="Miller A.N."/>
            <person name="Grigoriev I.V."/>
            <person name="Debuchy R."/>
            <person name="Gladieux P."/>
            <person name="Thoren M.H."/>
            <person name="Johannesson H."/>
        </authorList>
    </citation>
    <scope>NUCLEOTIDE SEQUENCE</scope>
    <source>
        <strain evidence="9">8032-3</strain>
    </source>
</reference>
<evidence type="ECO:0000256" key="4">
    <source>
        <dbReference type="ARBA" id="ARBA00022692"/>
    </source>
</evidence>
<feature type="transmembrane region" description="Helical" evidence="8">
    <location>
        <begin position="330"/>
        <end position="349"/>
    </location>
</feature>
<dbReference type="InterPro" id="IPR052427">
    <property type="entry name" value="Glycosyltrans_GT2/GT47"/>
</dbReference>
<evidence type="ECO:0000313" key="9">
    <source>
        <dbReference type="EMBL" id="KAK1771500.1"/>
    </source>
</evidence>
<dbReference type="GeneID" id="85314851"/>
<evidence type="ECO:0000256" key="1">
    <source>
        <dbReference type="ARBA" id="ARBA00004370"/>
    </source>
</evidence>
<dbReference type="RefSeq" id="XP_060287713.1">
    <property type="nucleotide sequence ID" value="XM_060431664.1"/>
</dbReference>
<comment type="subcellular location">
    <subcellularLocation>
        <location evidence="1">Membrane</location>
    </subcellularLocation>
</comment>
<dbReference type="EMBL" id="MU838998">
    <property type="protein sequence ID" value="KAK1771500.1"/>
    <property type="molecule type" value="Genomic_DNA"/>
</dbReference>
<dbReference type="GO" id="GO:0016757">
    <property type="term" value="F:glycosyltransferase activity"/>
    <property type="evidence" value="ECO:0007669"/>
    <property type="project" value="UniProtKB-KW"/>
</dbReference>
<feature type="transmembrane region" description="Helical" evidence="8">
    <location>
        <begin position="404"/>
        <end position="425"/>
    </location>
</feature>
<dbReference type="Pfam" id="PF13641">
    <property type="entry name" value="Glyco_tranf_2_3"/>
    <property type="match status" value="1"/>
</dbReference>
<dbReference type="PANTHER" id="PTHR47844:SF1">
    <property type="entry name" value="EXOSTOSIN-LIKE 2"/>
    <property type="match status" value="1"/>
</dbReference>
<proteinExistence type="predicted"/>
<keyword evidence="4 8" id="KW-0812">Transmembrane</keyword>
<keyword evidence="3" id="KW-0808">Transferase</keyword>
<evidence type="ECO:0000256" key="7">
    <source>
        <dbReference type="ARBA" id="ARBA00023180"/>
    </source>
</evidence>
<evidence type="ECO:0000256" key="5">
    <source>
        <dbReference type="ARBA" id="ARBA00022989"/>
    </source>
</evidence>
<keyword evidence="10" id="KW-1185">Reference proteome</keyword>
<dbReference type="PANTHER" id="PTHR47844">
    <property type="entry name" value="SYNTHASE CPS1, PUTATIVE (AFU_ORTHOLOGUE AFUA_7G02500)-RELATED"/>
    <property type="match status" value="1"/>
</dbReference>
<evidence type="ECO:0000256" key="2">
    <source>
        <dbReference type="ARBA" id="ARBA00022676"/>
    </source>
</evidence>
<feature type="transmembrane region" description="Helical" evidence="8">
    <location>
        <begin position="370"/>
        <end position="392"/>
    </location>
</feature>
<comment type="caution">
    <text evidence="9">The sequence shown here is derived from an EMBL/GenBank/DDBJ whole genome shotgun (WGS) entry which is preliminary data.</text>
</comment>
<keyword evidence="6 8" id="KW-0472">Membrane</keyword>
<dbReference type="AlphaFoldDB" id="A0AAJ0C7C6"/>
<organism evidence="9 10">
    <name type="scientific">Phialemonium atrogriseum</name>
    <dbReference type="NCBI Taxonomy" id="1093897"/>
    <lineage>
        <taxon>Eukaryota</taxon>
        <taxon>Fungi</taxon>
        <taxon>Dikarya</taxon>
        <taxon>Ascomycota</taxon>
        <taxon>Pezizomycotina</taxon>
        <taxon>Sordariomycetes</taxon>
        <taxon>Sordariomycetidae</taxon>
        <taxon>Cephalothecales</taxon>
        <taxon>Cephalothecaceae</taxon>
        <taxon>Phialemonium</taxon>
    </lineage>
</organism>
<protein>
    <submittedName>
        <fullName evidence="9">Glycosyltransferase like family 2-domain-containing protein</fullName>
    </submittedName>
</protein>
<evidence type="ECO:0000256" key="6">
    <source>
        <dbReference type="ARBA" id="ARBA00023136"/>
    </source>
</evidence>
<dbReference type="Gene3D" id="3.90.550.10">
    <property type="entry name" value="Spore Coat Polysaccharide Biosynthesis Protein SpsA, Chain A"/>
    <property type="match status" value="1"/>
</dbReference>